<keyword evidence="3 4" id="KW-0472">Membrane</keyword>
<dbReference type="AlphaFoldDB" id="A0A084FW64"/>
<dbReference type="OrthoDB" id="73901at2759"/>
<dbReference type="PANTHER" id="PTHR12483">
    <property type="entry name" value="SOLUTE CARRIER FAMILY 31 COPPER TRANSPORTERS"/>
    <property type="match status" value="1"/>
</dbReference>
<dbReference type="Pfam" id="PF04145">
    <property type="entry name" value="Ctr"/>
    <property type="match status" value="1"/>
</dbReference>
<proteinExistence type="inferred from homology"/>
<comment type="subcellular location">
    <subcellularLocation>
        <location evidence="4">Membrane</location>
        <topology evidence="4">Multi-pass membrane protein</topology>
    </subcellularLocation>
</comment>
<evidence type="ECO:0000313" key="6">
    <source>
        <dbReference type="Proteomes" id="UP000028545"/>
    </source>
</evidence>
<dbReference type="EMBL" id="JOWA01000154">
    <property type="protein sequence ID" value="KEZ39326.1"/>
    <property type="molecule type" value="Genomic_DNA"/>
</dbReference>
<dbReference type="Proteomes" id="UP000028545">
    <property type="component" value="Unassembled WGS sequence"/>
</dbReference>
<keyword evidence="1 4" id="KW-0812">Transmembrane</keyword>
<feature type="transmembrane region" description="Helical" evidence="4">
    <location>
        <begin position="136"/>
        <end position="154"/>
    </location>
</feature>
<comment type="caution">
    <text evidence="5">The sequence shown here is derived from an EMBL/GenBank/DDBJ whole genome shotgun (WGS) entry which is preliminary data.</text>
</comment>
<evidence type="ECO:0000313" key="5">
    <source>
        <dbReference type="EMBL" id="KEZ39326.1"/>
    </source>
</evidence>
<keyword evidence="2 4" id="KW-1133">Transmembrane helix</keyword>
<accession>A0A084FW64</accession>
<dbReference type="OMA" id="PIPWRFS"/>
<feature type="transmembrane region" description="Helical" evidence="4">
    <location>
        <begin position="40"/>
        <end position="61"/>
    </location>
</feature>
<dbReference type="VEuPathDB" id="FungiDB:SAPIO_CDS10016"/>
<dbReference type="RefSeq" id="XP_016639125.1">
    <property type="nucleotide sequence ID" value="XM_016783679.1"/>
</dbReference>
<evidence type="ECO:0000256" key="3">
    <source>
        <dbReference type="ARBA" id="ARBA00023136"/>
    </source>
</evidence>
<organism evidence="5 6">
    <name type="scientific">Pseudallescheria apiosperma</name>
    <name type="common">Scedosporium apiospermum</name>
    <dbReference type="NCBI Taxonomy" id="563466"/>
    <lineage>
        <taxon>Eukaryota</taxon>
        <taxon>Fungi</taxon>
        <taxon>Dikarya</taxon>
        <taxon>Ascomycota</taxon>
        <taxon>Pezizomycotina</taxon>
        <taxon>Sordariomycetes</taxon>
        <taxon>Hypocreomycetidae</taxon>
        <taxon>Microascales</taxon>
        <taxon>Microascaceae</taxon>
        <taxon>Scedosporium</taxon>
    </lineage>
</organism>
<reference evidence="5 6" key="1">
    <citation type="journal article" date="2014" name="Genome Announc.">
        <title>Draft genome sequence of the pathogenic fungus Scedosporium apiospermum.</title>
        <authorList>
            <person name="Vandeputte P."/>
            <person name="Ghamrawi S."/>
            <person name="Rechenmann M."/>
            <person name="Iltis A."/>
            <person name="Giraud S."/>
            <person name="Fleury M."/>
            <person name="Thornton C."/>
            <person name="Delhaes L."/>
            <person name="Meyer W."/>
            <person name="Papon N."/>
            <person name="Bouchara J.P."/>
        </authorList>
    </citation>
    <scope>NUCLEOTIDE SEQUENCE [LARGE SCALE GENOMIC DNA]</scope>
    <source>
        <strain evidence="5 6">IHEM 14462</strain>
    </source>
</reference>
<evidence type="ECO:0000256" key="4">
    <source>
        <dbReference type="RuleBase" id="RU367022"/>
    </source>
</evidence>
<dbReference type="KEGG" id="sapo:SAPIO_CDS10016"/>
<keyword evidence="4" id="KW-0186">Copper</keyword>
<sequence length="184" mass="20153">MDMDHSSHGSSTESGHSMMSIFFNSMDTPLYSNAWTPTSAGTYAGTCIFLICFAAIFRGLLAAKAIMEQRWLDAEMARRYIVVAGKQSFSERLVHDPEAKDMVLSANGVEENVRVVARSRVGNARPWRFTVDPLRALMDVVIAGVGYLLMLAVMSMNVGYFLSVLGGVFIGSLAVGRYTPSTEH</sequence>
<protein>
    <recommendedName>
        <fullName evidence="4">Copper transport protein</fullName>
    </recommendedName>
</protein>
<dbReference type="GeneID" id="27719170"/>
<evidence type="ECO:0000256" key="1">
    <source>
        <dbReference type="ARBA" id="ARBA00022692"/>
    </source>
</evidence>
<keyword evidence="4" id="KW-0187">Copper transport</keyword>
<gene>
    <name evidence="5" type="ORF">SAPIO_CDS10016</name>
</gene>
<keyword evidence="4" id="KW-0813">Transport</keyword>
<dbReference type="PANTHER" id="PTHR12483:SF120">
    <property type="entry name" value="HIGH-AFFINITY COPPER TRANSPORTER CTRA2"/>
    <property type="match status" value="1"/>
</dbReference>
<keyword evidence="4" id="KW-0406">Ion transport</keyword>
<comment type="similarity">
    <text evidence="4">Belongs to the copper transporter (Ctr) (TC 1.A.56) family. SLC31A subfamily.</text>
</comment>
<dbReference type="GO" id="GO:0005375">
    <property type="term" value="F:copper ion transmembrane transporter activity"/>
    <property type="evidence" value="ECO:0007669"/>
    <property type="project" value="UniProtKB-UniRule"/>
</dbReference>
<dbReference type="HOGENOM" id="CLU_090404_1_1_1"/>
<dbReference type="GO" id="GO:0005886">
    <property type="term" value="C:plasma membrane"/>
    <property type="evidence" value="ECO:0007669"/>
    <property type="project" value="TreeGrafter"/>
</dbReference>
<name>A0A084FW64_PSEDA</name>
<evidence type="ECO:0000256" key="2">
    <source>
        <dbReference type="ARBA" id="ARBA00022989"/>
    </source>
</evidence>
<dbReference type="InterPro" id="IPR007274">
    <property type="entry name" value="Cop_transporter"/>
</dbReference>
<keyword evidence="6" id="KW-1185">Reference proteome</keyword>